<dbReference type="KEGG" id="psl:Psta_4272"/>
<gene>
    <name evidence="3" type="ordered locus">Psta_4272</name>
</gene>
<protein>
    <submittedName>
        <fullName evidence="3">DNA uptake protein-like protein DNA-binding protein</fullName>
    </submittedName>
</protein>
<evidence type="ECO:0000313" key="3">
    <source>
        <dbReference type="EMBL" id="ADB18920.1"/>
    </source>
</evidence>
<reference evidence="3 4" key="1">
    <citation type="journal article" date="2009" name="Stand. Genomic Sci.">
        <title>Complete genome sequence of Pirellula staleyi type strain (ATCC 27377).</title>
        <authorList>
            <person name="Clum A."/>
            <person name="Tindall B.J."/>
            <person name="Sikorski J."/>
            <person name="Ivanova N."/>
            <person name="Mavrommatis K."/>
            <person name="Lucas S."/>
            <person name="Glavina del Rio T."/>
            <person name="Nolan M."/>
            <person name="Chen F."/>
            <person name="Tice H."/>
            <person name="Pitluck S."/>
            <person name="Cheng J.F."/>
            <person name="Chertkov O."/>
            <person name="Brettin T."/>
            <person name="Han C."/>
            <person name="Detter J.C."/>
            <person name="Kuske C."/>
            <person name="Bruce D."/>
            <person name="Goodwin L."/>
            <person name="Ovchinikova G."/>
            <person name="Pati A."/>
            <person name="Mikhailova N."/>
            <person name="Chen A."/>
            <person name="Palaniappan K."/>
            <person name="Land M."/>
            <person name="Hauser L."/>
            <person name="Chang Y.J."/>
            <person name="Jeffries C.D."/>
            <person name="Chain P."/>
            <person name="Rohde M."/>
            <person name="Goker M."/>
            <person name="Bristow J."/>
            <person name="Eisen J.A."/>
            <person name="Markowitz V."/>
            <person name="Hugenholtz P."/>
            <person name="Kyrpides N.C."/>
            <person name="Klenk H.P."/>
            <person name="Lapidus A."/>
        </authorList>
    </citation>
    <scope>NUCLEOTIDE SEQUENCE [LARGE SCALE GENOMIC DNA]</scope>
    <source>
        <strain evidence="4">ATCC 27377 / DSM 6068 / ICPB 4128</strain>
    </source>
</reference>
<dbReference type="GO" id="GO:0015628">
    <property type="term" value="P:protein secretion by the type II secretion system"/>
    <property type="evidence" value="ECO:0007669"/>
    <property type="project" value="TreeGrafter"/>
</dbReference>
<dbReference type="HOGENOM" id="CLU_1553845_0_0_0"/>
<dbReference type="GO" id="GO:0015627">
    <property type="term" value="C:type II protein secretion system complex"/>
    <property type="evidence" value="ECO:0007669"/>
    <property type="project" value="TreeGrafter"/>
</dbReference>
<dbReference type="Gene3D" id="1.10.150.320">
    <property type="entry name" value="Photosystem II 12 kDa extrinsic protein"/>
    <property type="match status" value="1"/>
</dbReference>
<dbReference type="SMART" id="SM00278">
    <property type="entry name" value="HhH1"/>
    <property type="match status" value="2"/>
</dbReference>
<feature type="compositionally biased region" description="Low complexity" evidence="1">
    <location>
        <begin position="1"/>
        <end position="15"/>
    </location>
</feature>
<dbReference type="eggNOG" id="COG1555">
    <property type="taxonomic scope" value="Bacteria"/>
</dbReference>
<keyword evidence="4" id="KW-1185">Reference proteome</keyword>
<dbReference type="STRING" id="530564.Psta_4272"/>
<proteinExistence type="predicted"/>
<dbReference type="GO" id="GO:0003677">
    <property type="term" value="F:DNA binding"/>
    <property type="evidence" value="ECO:0007669"/>
    <property type="project" value="UniProtKB-KW"/>
</dbReference>
<accession>D2R4V8</accession>
<organism evidence="3 4">
    <name type="scientific">Pirellula staleyi (strain ATCC 27377 / DSM 6068 / ICPB 4128)</name>
    <name type="common">Pirella staleyi</name>
    <dbReference type="NCBI Taxonomy" id="530564"/>
    <lineage>
        <taxon>Bacteria</taxon>
        <taxon>Pseudomonadati</taxon>
        <taxon>Planctomycetota</taxon>
        <taxon>Planctomycetia</taxon>
        <taxon>Pirellulales</taxon>
        <taxon>Pirellulaceae</taxon>
        <taxon>Pirellula</taxon>
    </lineage>
</organism>
<dbReference type="Pfam" id="PF12836">
    <property type="entry name" value="HHH_3"/>
    <property type="match status" value="1"/>
</dbReference>
<feature type="region of interest" description="Disordered" evidence="1">
    <location>
        <begin position="1"/>
        <end position="26"/>
    </location>
</feature>
<dbReference type="EMBL" id="CP001848">
    <property type="protein sequence ID" value="ADB18920.1"/>
    <property type="molecule type" value="Genomic_DNA"/>
</dbReference>
<feature type="domain" description="Helix-hairpin-helix DNA-binding motif class 1" evidence="2">
    <location>
        <begin position="128"/>
        <end position="147"/>
    </location>
</feature>
<sequence precursor="true">MRPSPTETTPPATRTRNGDSGSPLLAAGAVASPTNVAAEPQRWWSLSRRDQCLVFAGLAAGALLLAYQWTHAGDRIDFETQPLVVLDFKLDINGADWPELCLLPGVGESLAQSIVEDRQRRGPFASHEDLLRVRKLGPKTLAAIRPYLLPLEESQGPNAAEVGGASPPNLVD</sequence>
<dbReference type="AlphaFoldDB" id="D2R4V8"/>
<name>D2R4V8_PIRSD</name>
<dbReference type="PANTHER" id="PTHR21180:SF32">
    <property type="entry name" value="ENDONUCLEASE_EXONUCLEASE_PHOSPHATASE FAMILY DOMAIN-CONTAINING PROTEIN 1"/>
    <property type="match status" value="1"/>
</dbReference>
<evidence type="ECO:0000259" key="2">
    <source>
        <dbReference type="SMART" id="SM00278"/>
    </source>
</evidence>
<dbReference type="InterPro" id="IPR003583">
    <property type="entry name" value="Hlx-hairpin-Hlx_DNA-bd_motif"/>
</dbReference>
<dbReference type="InterPro" id="IPR010994">
    <property type="entry name" value="RuvA_2-like"/>
</dbReference>
<dbReference type="PANTHER" id="PTHR21180">
    <property type="entry name" value="ENDONUCLEASE/EXONUCLEASE/PHOSPHATASE FAMILY DOMAIN-CONTAINING PROTEIN 1"/>
    <property type="match status" value="1"/>
</dbReference>
<dbReference type="InterPro" id="IPR051675">
    <property type="entry name" value="Endo/Exo/Phosphatase_dom_1"/>
</dbReference>
<dbReference type="OrthoDB" id="9790239at2"/>
<dbReference type="SUPFAM" id="SSF47781">
    <property type="entry name" value="RuvA domain 2-like"/>
    <property type="match status" value="1"/>
</dbReference>
<feature type="domain" description="Helix-hairpin-helix DNA-binding motif class 1" evidence="2">
    <location>
        <begin position="98"/>
        <end position="117"/>
    </location>
</feature>
<keyword evidence="3" id="KW-0238">DNA-binding</keyword>
<evidence type="ECO:0000256" key="1">
    <source>
        <dbReference type="SAM" id="MobiDB-lite"/>
    </source>
</evidence>
<dbReference type="Proteomes" id="UP000001887">
    <property type="component" value="Chromosome"/>
</dbReference>
<evidence type="ECO:0000313" key="4">
    <source>
        <dbReference type="Proteomes" id="UP000001887"/>
    </source>
</evidence>
<dbReference type="GO" id="GO:0006281">
    <property type="term" value="P:DNA repair"/>
    <property type="evidence" value="ECO:0007669"/>
    <property type="project" value="InterPro"/>
</dbReference>